<dbReference type="Proteomes" id="UP000789572">
    <property type="component" value="Unassembled WGS sequence"/>
</dbReference>
<feature type="region of interest" description="Disordered" evidence="1">
    <location>
        <begin position="60"/>
        <end position="80"/>
    </location>
</feature>
<dbReference type="OrthoDB" id="2437007at2759"/>
<proteinExistence type="predicted"/>
<name>A0A9N9GQM7_9GLOM</name>
<dbReference type="EMBL" id="CAJVPJ010002655">
    <property type="protein sequence ID" value="CAG8626502.1"/>
    <property type="molecule type" value="Genomic_DNA"/>
</dbReference>
<dbReference type="AlphaFoldDB" id="A0A9N9GQM7"/>
<protein>
    <submittedName>
        <fullName evidence="2">1144_t:CDS:1</fullName>
    </submittedName>
</protein>
<organism evidence="2 3">
    <name type="scientific">Paraglomus occultum</name>
    <dbReference type="NCBI Taxonomy" id="144539"/>
    <lineage>
        <taxon>Eukaryota</taxon>
        <taxon>Fungi</taxon>
        <taxon>Fungi incertae sedis</taxon>
        <taxon>Mucoromycota</taxon>
        <taxon>Glomeromycotina</taxon>
        <taxon>Glomeromycetes</taxon>
        <taxon>Paraglomerales</taxon>
        <taxon>Paraglomeraceae</taxon>
        <taxon>Paraglomus</taxon>
    </lineage>
</organism>
<accession>A0A9N9GQM7</accession>
<feature type="compositionally biased region" description="Polar residues" evidence="1">
    <location>
        <begin position="60"/>
        <end position="79"/>
    </location>
</feature>
<comment type="caution">
    <text evidence="2">The sequence shown here is derived from an EMBL/GenBank/DDBJ whole genome shotgun (WGS) entry which is preliminary data.</text>
</comment>
<gene>
    <name evidence="2" type="ORF">POCULU_LOCUS8673</name>
</gene>
<sequence>MPRRRQIINKVRESPRSQPIVDMPRRRQIINKVCESPRSQPTRAMAFEPQVIDSDNEASSYLDTWQSPPLSEPENQNPVITEADSDENSQEILERGDREIAEWVASRPEILKLVMDLTRNDKKQDDAYVDQSDRIYKESRALFLRTRNSTPELYEEFAARILKSTRAHPSVAAVAKKIGEVTTYDELNDKNLYEFVDDYVWRDVLHLPLMGVSEMLLNNNKEMTSKLREFVVRAVEKWVVGNESKKAISV</sequence>
<evidence type="ECO:0000256" key="1">
    <source>
        <dbReference type="SAM" id="MobiDB-lite"/>
    </source>
</evidence>
<keyword evidence="3" id="KW-1185">Reference proteome</keyword>
<reference evidence="2" key="1">
    <citation type="submission" date="2021-06" db="EMBL/GenBank/DDBJ databases">
        <authorList>
            <person name="Kallberg Y."/>
            <person name="Tangrot J."/>
            <person name="Rosling A."/>
        </authorList>
    </citation>
    <scope>NUCLEOTIDE SEQUENCE</scope>
    <source>
        <strain evidence="2">IA702</strain>
    </source>
</reference>
<evidence type="ECO:0000313" key="2">
    <source>
        <dbReference type="EMBL" id="CAG8626502.1"/>
    </source>
</evidence>
<evidence type="ECO:0000313" key="3">
    <source>
        <dbReference type="Proteomes" id="UP000789572"/>
    </source>
</evidence>